<dbReference type="Pfam" id="PF01565">
    <property type="entry name" value="FAD_binding_4"/>
    <property type="match status" value="1"/>
</dbReference>
<protein>
    <submittedName>
        <fullName evidence="6">FAD/FMN-containing dehydrogenase</fullName>
        <ecNumber evidence="6">1.1.2.4</ecNumber>
    </submittedName>
</protein>
<keyword evidence="2" id="KW-0285">Flavoprotein</keyword>
<dbReference type="PROSITE" id="PS51387">
    <property type="entry name" value="FAD_PCMH"/>
    <property type="match status" value="1"/>
</dbReference>
<dbReference type="GO" id="GO:0071949">
    <property type="term" value="F:FAD binding"/>
    <property type="evidence" value="ECO:0007669"/>
    <property type="project" value="InterPro"/>
</dbReference>
<dbReference type="Gene3D" id="3.30.70.2740">
    <property type="match status" value="1"/>
</dbReference>
<keyword evidence="3" id="KW-0274">FAD</keyword>
<dbReference type="KEGG" id="gah:GAH_00112"/>
<dbReference type="InterPro" id="IPR016166">
    <property type="entry name" value="FAD-bd_PCMH"/>
</dbReference>
<reference evidence="6 7" key="1">
    <citation type="submission" date="2015-04" db="EMBL/GenBank/DDBJ databases">
        <title>The complete genome sequence of the hyperthermophilic, obligate iron-reducing archaeon Geoglobus ahangari strain 234T.</title>
        <authorList>
            <person name="Manzella M.P."/>
            <person name="Holmes D.E."/>
            <person name="Rocheleau J.M."/>
            <person name="Chung A."/>
            <person name="Reguera G."/>
            <person name="Kashefi K."/>
        </authorList>
    </citation>
    <scope>NUCLEOTIDE SEQUENCE [LARGE SCALE GENOMIC DNA]</scope>
    <source>
        <strain evidence="6 7">234</strain>
    </source>
</reference>
<evidence type="ECO:0000256" key="1">
    <source>
        <dbReference type="ARBA" id="ARBA00001974"/>
    </source>
</evidence>
<proteinExistence type="predicted"/>
<dbReference type="HOGENOM" id="CLU_017779_9_2_2"/>
<dbReference type="OrthoDB" id="26910at2157"/>
<dbReference type="InterPro" id="IPR006094">
    <property type="entry name" value="Oxid_FAD_bind_N"/>
</dbReference>
<evidence type="ECO:0000256" key="2">
    <source>
        <dbReference type="ARBA" id="ARBA00022630"/>
    </source>
</evidence>
<dbReference type="InterPro" id="IPR051914">
    <property type="entry name" value="FAD-linked_OxidoTrans_Type4"/>
</dbReference>
<dbReference type="STRING" id="113653.GAH_00112"/>
<dbReference type="GO" id="GO:0004458">
    <property type="term" value="F:D-lactate dehydrogenase (cytochrome) activity"/>
    <property type="evidence" value="ECO:0007669"/>
    <property type="project" value="UniProtKB-EC"/>
</dbReference>
<dbReference type="RefSeq" id="WP_048094208.1">
    <property type="nucleotide sequence ID" value="NZ_CP011267.1"/>
</dbReference>
<evidence type="ECO:0000256" key="4">
    <source>
        <dbReference type="ARBA" id="ARBA00023002"/>
    </source>
</evidence>
<sequence length="421" mass="46601">MLSTSLVNALKEIFGEEDVLHGTRVLEVYSTDASPFYGKALAVVRPESEKEISKFLKLAEKHGIAVVPRGSGSGTAGGAVPENAVVVDMKKMDRIEVVPEDMIVFAQAGAIISDIKRELEKHDLFLPPEPGSVRIATIGGFVANNGSGKRGLKYGTIRNYVVGMNVVLPDGKVVRIPGKTHRVPGMSCQVFVGSEGTLGIIAGVYLRVLPAPRSRKTYLIEFDDAGEMVTHLTEILRHLPDSVEYIDERCASLLDFSEAHYLAVEVFGENRVLEDHLADLNCEMLEGDEERRFWERRETLGAEIARKGTRIYAGEDFAVPFSRIGEFISSVREVEREFDAEVYIYGHLDTSNLHPAIVSESPEESLRLAERLYKLAIKLGATVGEHGVAKRWEFLKGREIVRRLKYCLDPTGIMNPGKFGV</sequence>
<dbReference type="Gene3D" id="3.30.465.10">
    <property type="match status" value="1"/>
</dbReference>
<dbReference type="EC" id="1.1.2.4" evidence="6"/>
<dbReference type="InterPro" id="IPR036318">
    <property type="entry name" value="FAD-bd_PCMH-like_sf"/>
</dbReference>
<evidence type="ECO:0000259" key="5">
    <source>
        <dbReference type="PROSITE" id="PS51387"/>
    </source>
</evidence>
<dbReference type="InParanoid" id="A0A0F7IGW9"/>
<comment type="cofactor">
    <cofactor evidence="1">
        <name>FAD</name>
        <dbReference type="ChEBI" id="CHEBI:57692"/>
    </cofactor>
</comment>
<dbReference type="Pfam" id="PF02913">
    <property type="entry name" value="FAD-oxidase_C"/>
    <property type="match status" value="1"/>
</dbReference>
<dbReference type="AlphaFoldDB" id="A0A0F7IGW9"/>
<keyword evidence="7" id="KW-1185">Reference proteome</keyword>
<dbReference type="Proteomes" id="UP000034723">
    <property type="component" value="Chromosome"/>
</dbReference>
<dbReference type="GeneID" id="24802701"/>
<evidence type="ECO:0000313" key="6">
    <source>
        <dbReference type="EMBL" id="AKG92528.1"/>
    </source>
</evidence>
<dbReference type="InterPro" id="IPR016164">
    <property type="entry name" value="FAD-linked_Oxase-like_C"/>
</dbReference>
<dbReference type="Gene3D" id="1.10.45.10">
    <property type="entry name" value="Vanillyl-alcohol Oxidase, Chain A, domain 4"/>
    <property type="match status" value="1"/>
</dbReference>
<organism evidence="6 7">
    <name type="scientific">Geoglobus ahangari</name>
    <dbReference type="NCBI Taxonomy" id="113653"/>
    <lineage>
        <taxon>Archaea</taxon>
        <taxon>Methanobacteriati</taxon>
        <taxon>Methanobacteriota</taxon>
        <taxon>Archaeoglobi</taxon>
        <taxon>Archaeoglobales</taxon>
        <taxon>Archaeoglobaceae</taxon>
        <taxon>Geoglobus</taxon>
    </lineage>
</organism>
<dbReference type="InterPro" id="IPR016169">
    <property type="entry name" value="FAD-bd_PCMH_sub2"/>
</dbReference>
<dbReference type="SUPFAM" id="SSF55103">
    <property type="entry name" value="FAD-linked oxidases, C-terminal domain"/>
    <property type="match status" value="1"/>
</dbReference>
<dbReference type="PANTHER" id="PTHR42934:SF2">
    <property type="entry name" value="GLYCOLATE OXIDASE SUBUNIT GLCD"/>
    <property type="match status" value="1"/>
</dbReference>
<dbReference type="EMBL" id="CP011267">
    <property type="protein sequence ID" value="AKG92528.1"/>
    <property type="molecule type" value="Genomic_DNA"/>
</dbReference>
<dbReference type="InterPro" id="IPR016171">
    <property type="entry name" value="Vanillyl_alc_oxidase_C-sub2"/>
</dbReference>
<dbReference type="SUPFAM" id="SSF56176">
    <property type="entry name" value="FAD-binding/transporter-associated domain-like"/>
    <property type="match status" value="1"/>
</dbReference>
<accession>A0A0F7IGW9</accession>
<evidence type="ECO:0000313" key="7">
    <source>
        <dbReference type="Proteomes" id="UP000034723"/>
    </source>
</evidence>
<evidence type="ECO:0000256" key="3">
    <source>
        <dbReference type="ARBA" id="ARBA00022827"/>
    </source>
</evidence>
<keyword evidence="4 6" id="KW-0560">Oxidoreductase</keyword>
<gene>
    <name evidence="6" type="ORF">GAH_00112</name>
</gene>
<dbReference type="InterPro" id="IPR004113">
    <property type="entry name" value="FAD-bd_oxidored_4_C"/>
</dbReference>
<name>A0A0F7IGW9_9EURY</name>
<dbReference type="PANTHER" id="PTHR42934">
    <property type="entry name" value="GLYCOLATE OXIDASE SUBUNIT GLCD"/>
    <property type="match status" value="1"/>
</dbReference>
<feature type="domain" description="FAD-binding PCMH-type" evidence="5">
    <location>
        <begin position="36"/>
        <end position="211"/>
    </location>
</feature>